<gene>
    <name evidence="1" type="ORF">ERS852533_01448</name>
</gene>
<sequence length="55" mass="6363">MLTAKDLEKYHQAAERILNAMDNSPVPISWHEMDRMALQSVIAKELILIDKEARK</sequence>
<accession>A0A174NCH9</accession>
<dbReference type="RefSeq" id="WP_021652395.1">
    <property type="nucleotide sequence ID" value="NZ_CZBA01000006.1"/>
</dbReference>
<protein>
    <submittedName>
        <fullName evidence="1">Uncharacterized protein</fullName>
    </submittedName>
</protein>
<dbReference type="OrthoDB" id="1973085at2"/>
<organism evidence="1 2">
    <name type="scientific">Blautia obeum</name>
    <dbReference type="NCBI Taxonomy" id="40520"/>
    <lineage>
        <taxon>Bacteria</taxon>
        <taxon>Bacillati</taxon>
        <taxon>Bacillota</taxon>
        <taxon>Clostridia</taxon>
        <taxon>Lachnospirales</taxon>
        <taxon>Lachnospiraceae</taxon>
        <taxon>Blautia</taxon>
    </lineage>
</organism>
<dbReference type="AlphaFoldDB" id="A0A174NCH9"/>
<proteinExistence type="predicted"/>
<evidence type="ECO:0000313" key="2">
    <source>
        <dbReference type="Proteomes" id="UP000095413"/>
    </source>
</evidence>
<evidence type="ECO:0000313" key="1">
    <source>
        <dbReference type="EMBL" id="CUP46303.1"/>
    </source>
</evidence>
<name>A0A174NCH9_9FIRM</name>
<dbReference type="Proteomes" id="UP000095413">
    <property type="component" value="Unassembled WGS sequence"/>
</dbReference>
<dbReference type="EMBL" id="CZBA01000006">
    <property type="protein sequence ID" value="CUP46303.1"/>
    <property type="molecule type" value="Genomic_DNA"/>
</dbReference>
<reference evidence="1 2" key="1">
    <citation type="submission" date="2015-09" db="EMBL/GenBank/DDBJ databases">
        <authorList>
            <consortium name="Pathogen Informatics"/>
        </authorList>
    </citation>
    <scope>NUCLEOTIDE SEQUENCE [LARGE SCALE GENOMIC DNA]</scope>
    <source>
        <strain evidence="1 2">2789STDY5834921</strain>
    </source>
</reference>